<organism evidence="1 2">
    <name type="scientific">Trichonephila inaurata madagascariensis</name>
    <dbReference type="NCBI Taxonomy" id="2747483"/>
    <lineage>
        <taxon>Eukaryota</taxon>
        <taxon>Metazoa</taxon>
        <taxon>Ecdysozoa</taxon>
        <taxon>Arthropoda</taxon>
        <taxon>Chelicerata</taxon>
        <taxon>Arachnida</taxon>
        <taxon>Araneae</taxon>
        <taxon>Araneomorphae</taxon>
        <taxon>Entelegynae</taxon>
        <taxon>Araneoidea</taxon>
        <taxon>Nephilidae</taxon>
        <taxon>Trichonephila</taxon>
        <taxon>Trichonephila inaurata</taxon>
    </lineage>
</organism>
<dbReference type="AlphaFoldDB" id="A0A8X6YXZ2"/>
<gene>
    <name evidence="1" type="ORF">TNIN_147321</name>
</gene>
<sequence>MWSDVFGPLMDDSHLIGSGNGQGGLVTGAVSAVLEVGKNFTLVVRMKMNPSLADRSWGVGTNIALKH</sequence>
<keyword evidence="2" id="KW-1185">Reference proteome</keyword>
<protein>
    <submittedName>
        <fullName evidence="1">Uncharacterized protein</fullName>
    </submittedName>
</protein>
<dbReference type="Proteomes" id="UP000886998">
    <property type="component" value="Unassembled WGS sequence"/>
</dbReference>
<evidence type="ECO:0000313" key="2">
    <source>
        <dbReference type="Proteomes" id="UP000886998"/>
    </source>
</evidence>
<proteinExistence type="predicted"/>
<comment type="caution">
    <text evidence="1">The sequence shown here is derived from an EMBL/GenBank/DDBJ whole genome shotgun (WGS) entry which is preliminary data.</text>
</comment>
<dbReference type="EMBL" id="BMAV01023813">
    <property type="protein sequence ID" value="GFY80124.1"/>
    <property type="molecule type" value="Genomic_DNA"/>
</dbReference>
<evidence type="ECO:0000313" key="1">
    <source>
        <dbReference type="EMBL" id="GFY80124.1"/>
    </source>
</evidence>
<accession>A0A8X6YXZ2</accession>
<reference evidence="1" key="1">
    <citation type="submission" date="2020-08" db="EMBL/GenBank/DDBJ databases">
        <title>Multicomponent nature underlies the extraordinary mechanical properties of spider dragline silk.</title>
        <authorList>
            <person name="Kono N."/>
            <person name="Nakamura H."/>
            <person name="Mori M."/>
            <person name="Yoshida Y."/>
            <person name="Ohtoshi R."/>
            <person name="Malay A.D."/>
            <person name="Moran D.A.P."/>
            <person name="Tomita M."/>
            <person name="Numata K."/>
            <person name="Arakawa K."/>
        </authorList>
    </citation>
    <scope>NUCLEOTIDE SEQUENCE</scope>
</reference>
<name>A0A8X6YXZ2_9ARAC</name>